<gene>
    <name evidence="5" type="ORF">DW355_16160</name>
</gene>
<feature type="domain" description="EAL" evidence="3">
    <location>
        <begin position="586"/>
        <end position="831"/>
    </location>
</feature>
<dbReference type="Pfam" id="PF13426">
    <property type="entry name" value="PAS_9"/>
    <property type="match status" value="1"/>
</dbReference>
<dbReference type="InterPro" id="IPR000160">
    <property type="entry name" value="GGDEF_dom"/>
</dbReference>
<dbReference type="Gene3D" id="3.20.20.450">
    <property type="entry name" value="EAL domain"/>
    <property type="match status" value="1"/>
</dbReference>
<sequence length="831" mass="93467">MEDITATRMAEEALRAGEVAQDLANDRLAAQLDLYALTEELARVGHWSSDGNTVYFSPGLQKMAGTQTPAVLTVDEARRRIHPEDFQIYMAARQAMDGRVFQYRIMGLDGSTNWRRSRIHRHRNSDGSYQDFGVILDVTAETEAALILRQQLAFIEKITSHVPLMLFLYERRVDGTEVFPFLSPGVRQLFGVGAEEARNDATLLFDRLHPEDRAGVQQSMDAAHFDGGIWSHEFRIIGEDGWERWMLGHAINRMEGDHLVAYGSMSDITDRKLAEQRLQDSEARFRSLTDLSSDWYWETDEQLRFIHFVGYQQNKIQRSEAEILGKTRWEIGALNMSEEDWAAHRQVLEARQPFRDLELLRMGAHRQQYWVSISGAPIFDARQRFRGYRGIGRDISDRKRAEGETQRLAFYDTLTGLPNRRLLLDRLAQAQAACTRSKRHGALFFLDLDNFKDLNDTLGHDVGDLLLKQVAQRLLSCLRESDTAARLGGDEFVVMLLELPDDENEAAAHAERVGEKILKRLNAPYDLAGREHSSSPSVGLTVFGGGTLGVDEVLKRADLAMYQAKAAGRNTLRFFDPQMQAAVLARAALDADMRQAVQNEELLLYYQPVVDAAGGVQGYEALLRWNHPQRGLLAPGSFIGLAEQSGLILSIGQWVLRAACRQLVVWSRGPGTQGLSVAVNVSARQFRQRDFVDEVLAVIEETGVNPQRLRLELTESLLISEVEDAIRKMAELRARGVRFSLDDFGTGYSSLNYLKRLPLDSLKIDRSFVSDVLTDPNDAVIVRTILALAHSMGLQTVAEGVETEGQRDFLRDNGCTLFQGYLFGRPGLPGP</sequence>
<dbReference type="InterPro" id="IPR052155">
    <property type="entry name" value="Biofilm_reg_signaling"/>
</dbReference>
<dbReference type="SMART" id="SM00052">
    <property type="entry name" value="EAL"/>
    <property type="match status" value="1"/>
</dbReference>
<dbReference type="Pfam" id="PF00563">
    <property type="entry name" value="EAL"/>
    <property type="match status" value="1"/>
</dbReference>
<name>A0A4P6UMZ3_9BURK</name>
<dbReference type="InterPro" id="IPR001633">
    <property type="entry name" value="EAL_dom"/>
</dbReference>
<feature type="domain" description="GGDEF" evidence="4">
    <location>
        <begin position="439"/>
        <end position="577"/>
    </location>
</feature>
<dbReference type="InterPro" id="IPR035965">
    <property type="entry name" value="PAS-like_dom_sf"/>
</dbReference>
<dbReference type="CDD" id="cd01949">
    <property type="entry name" value="GGDEF"/>
    <property type="match status" value="1"/>
</dbReference>
<protein>
    <submittedName>
        <fullName evidence="5">EAL domain-containing protein</fullName>
    </submittedName>
</protein>
<dbReference type="InterPro" id="IPR001610">
    <property type="entry name" value="PAC"/>
</dbReference>
<dbReference type="PANTHER" id="PTHR44757:SF2">
    <property type="entry name" value="BIOFILM ARCHITECTURE MAINTENANCE PROTEIN MBAA"/>
    <property type="match status" value="1"/>
</dbReference>
<dbReference type="EMBL" id="CP031395">
    <property type="protein sequence ID" value="QBK06652.1"/>
    <property type="molecule type" value="Genomic_DNA"/>
</dbReference>
<dbReference type="AlphaFoldDB" id="A0A4P6UMZ3"/>
<evidence type="ECO:0000313" key="5">
    <source>
        <dbReference type="EMBL" id="QBK06652.1"/>
    </source>
</evidence>
<reference evidence="5 6" key="1">
    <citation type="submission" date="2018-07" db="EMBL/GenBank/DDBJ databases">
        <title>Exploring interactions and the metabolic potential of the ultra-small soil bacteria Hylemonella gracilis.</title>
        <authorList>
            <person name="Tyc O."/>
            <person name="Kulkarni P."/>
            <person name="Gawehns F."/>
            <person name="Hundscheid M."/>
            <person name="Zweers H."/>
            <person name="Garbeva P."/>
        </authorList>
    </citation>
    <scope>NUCLEOTIDE SEQUENCE [LARGE SCALE GENOMIC DNA]</scope>
    <source>
        <strain evidence="5 6">NS1</strain>
    </source>
</reference>
<proteinExistence type="predicted"/>
<organism evidence="5 6">
    <name type="scientific">Hylemonella gracilis</name>
    <dbReference type="NCBI Taxonomy" id="80880"/>
    <lineage>
        <taxon>Bacteria</taxon>
        <taxon>Pseudomonadati</taxon>
        <taxon>Pseudomonadota</taxon>
        <taxon>Betaproteobacteria</taxon>
        <taxon>Burkholderiales</taxon>
        <taxon>Comamonadaceae</taxon>
        <taxon>Hylemonella</taxon>
    </lineage>
</organism>
<dbReference type="PANTHER" id="PTHR44757">
    <property type="entry name" value="DIGUANYLATE CYCLASE DGCP"/>
    <property type="match status" value="1"/>
</dbReference>
<dbReference type="InterPro" id="IPR029787">
    <property type="entry name" value="Nucleotide_cyclase"/>
</dbReference>
<accession>A0A4P6UMZ3</accession>
<dbReference type="PROSITE" id="PS50883">
    <property type="entry name" value="EAL"/>
    <property type="match status" value="1"/>
</dbReference>
<dbReference type="NCBIfam" id="TIGR00229">
    <property type="entry name" value="sensory_box"/>
    <property type="match status" value="2"/>
</dbReference>
<evidence type="ECO:0000259" key="3">
    <source>
        <dbReference type="PROSITE" id="PS50883"/>
    </source>
</evidence>
<evidence type="ECO:0000259" key="1">
    <source>
        <dbReference type="PROSITE" id="PS50112"/>
    </source>
</evidence>
<dbReference type="CDD" id="cd01948">
    <property type="entry name" value="EAL"/>
    <property type="match status" value="1"/>
</dbReference>
<dbReference type="Proteomes" id="UP000292939">
    <property type="component" value="Chromosome"/>
</dbReference>
<dbReference type="NCBIfam" id="TIGR00254">
    <property type="entry name" value="GGDEF"/>
    <property type="match status" value="1"/>
</dbReference>
<dbReference type="InterPro" id="IPR000700">
    <property type="entry name" value="PAS-assoc_C"/>
</dbReference>
<dbReference type="InterPro" id="IPR000014">
    <property type="entry name" value="PAS"/>
</dbReference>
<dbReference type="Pfam" id="PF00990">
    <property type="entry name" value="GGDEF"/>
    <property type="match status" value="1"/>
</dbReference>
<evidence type="ECO:0000259" key="2">
    <source>
        <dbReference type="PROSITE" id="PS50113"/>
    </source>
</evidence>
<dbReference type="InterPro" id="IPR043128">
    <property type="entry name" value="Rev_trsase/Diguanyl_cyclase"/>
</dbReference>
<feature type="domain" description="PAC" evidence="2">
    <location>
        <begin position="355"/>
        <end position="407"/>
    </location>
</feature>
<dbReference type="PROSITE" id="PS50112">
    <property type="entry name" value="PAS"/>
    <property type="match status" value="1"/>
</dbReference>
<dbReference type="OrthoDB" id="9813903at2"/>
<dbReference type="Gene3D" id="3.30.450.20">
    <property type="entry name" value="PAS domain"/>
    <property type="match status" value="3"/>
</dbReference>
<dbReference type="SMART" id="SM00267">
    <property type="entry name" value="GGDEF"/>
    <property type="match status" value="1"/>
</dbReference>
<dbReference type="InterPro" id="IPR013655">
    <property type="entry name" value="PAS_fold_3"/>
</dbReference>
<dbReference type="FunFam" id="3.20.20.450:FF:000001">
    <property type="entry name" value="Cyclic di-GMP phosphodiesterase yahA"/>
    <property type="match status" value="1"/>
</dbReference>
<dbReference type="Gene3D" id="3.30.70.270">
    <property type="match status" value="1"/>
</dbReference>
<dbReference type="CDD" id="cd00130">
    <property type="entry name" value="PAS"/>
    <property type="match status" value="3"/>
</dbReference>
<feature type="domain" description="PAS" evidence="1">
    <location>
        <begin position="181"/>
        <end position="227"/>
    </location>
</feature>
<evidence type="ECO:0000313" key="6">
    <source>
        <dbReference type="Proteomes" id="UP000292939"/>
    </source>
</evidence>
<feature type="domain" description="PAC" evidence="2">
    <location>
        <begin position="230"/>
        <end position="280"/>
    </location>
</feature>
<dbReference type="SUPFAM" id="SSF55073">
    <property type="entry name" value="Nucleotide cyclase"/>
    <property type="match status" value="1"/>
</dbReference>
<dbReference type="PROSITE" id="PS50113">
    <property type="entry name" value="PAC"/>
    <property type="match status" value="2"/>
</dbReference>
<dbReference type="InterPro" id="IPR035919">
    <property type="entry name" value="EAL_sf"/>
</dbReference>
<dbReference type="PROSITE" id="PS50887">
    <property type="entry name" value="GGDEF"/>
    <property type="match status" value="1"/>
</dbReference>
<dbReference type="SMART" id="SM00086">
    <property type="entry name" value="PAC"/>
    <property type="match status" value="3"/>
</dbReference>
<dbReference type="KEGG" id="hgr:DW355_16160"/>
<dbReference type="SUPFAM" id="SSF55785">
    <property type="entry name" value="PYP-like sensor domain (PAS domain)"/>
    <property type="match status" value="3"/>
</dbReference>
<dbReference type="Pfam" id="PF08447">
    <property type="entry name" value="PAS_3"/>
    <property type="match status" value="1"/>
</dbReference>
<dbReference type="SUPFAM" id="SSF141868">
    <property type="entry name" value="EAL domain-like"/>
    <property type="match status" value="1"/>
</dbReference>
<evidence type="ECO:0000259" key="4">
    <source>
        <dbReference type="PROSITE" id="PS50887"/>
    </source>
</evidence>
<dbReference type="SMART" id="SM00091">
    <property type="entry name" value="PAS"/>
    <property type="match status" value="3"/>
</dbReference>